<evidence type="ECO:0000313" key="2">
    <source>
        <dbReference type="EMBL" id="KAH0455300.1"/>
    </source>
</evidence>
<proteinExistence type="predicted"/>
<accession>A0AAV7GHP5</accession>
<reference evidence="2 3" key="1">
    <citation type="journal article" date="2021" name="Hortic Res">
        <title>Chromosome-scale assembly of the Dendrobium chrysotoxum genome enhances the understanding of orchid evolution.</title>
        <authorList>
            <person name="Zhang Y."/>
            <person name="Zhang G.Q."/>
            <person name="Zhang D."/>
            <person name="Liu X.D."/>
            <person name="Xu X.Y."/>
            <person name="Sun W.H."/>
            <person name="Yu X."/>
            <person name="Zhu X."/>
            <person name="Wang Z.W."/>
            <person name="Zhao X."/>
            <person name="Zhong W.Y."/>
            <person name="Chen H."/>
            <person name="Yin W.L."/>
            <person name="Huang T."/>
            <person name="Niu S.C."/>
            <person name="Liu Z.J."/>
        </authorList>
    </citation>
    <scope>NUCLEOTIDE SEQUENCE [LARGE SCALE GENOMIC DNA]</scope>
    <source>
        <strain evidence="2">Lindl</strain>
    </source>
</reference>
<evidence type="ECO:0000256" key="1">
    <source>
        <dbReference type="SAM" id="MobiDB-lite"/>
    </source>
</evidence>
<name>A0AAV7GHP5_DENCH</name>
<dbReference type="Proteomes" id="UP000775213">
    <property type="component" value="Unassembled WGS sequence"/>
</dbReference>
<feature type="compositionally biased region" description="Basic residues" evidence="1">
    <location>
        <begin position="47"/>
        <end position="58"/>
    </location>
</feature>
<keyword evidence="3" id="KW-1185">Reference proteome</keyword>
<dbReference type="AlphaFoldDB" id="A0AAV7GHP5"/>
<feature type="region of interest" description="Disordered" evidence="1">
    <location>
        <begin position="47"/>
        <end position="72"/>
    </location>
</feature>
<sequence length="72" mass="8151">MATLGPEFIISYAMKKQYNEKLMAMEGKIGAEKGEFREEKCPKRKGSALGWMKKKVHPSKASSQFRNEAKSP</sequence>
<protein>
    <submittedName>
        <fullName evidence="2">Uncharacterized protein</fullName>
    </submittedName>
</protein>
<evidence type="ECO:0000313" key="3">
    <source>
        <dbReference type="Proteomes" id="UP000775213"/>
    </source>
</evidence>
<gene>
    <name evidence="2" type="ORF">IEQ34_015332</name>
</gene>
<comment type="caution">
    <text evidence="2">The sequence shown here is derived from an EMBL/GenBank/DDBJ whole genome shotgun (WGS) entry which is preliminary data.</text>
</comment>
<dbReference type="EMBL" id="JAGFBR010000014">
    <property type="protein sequence ID" value="KAH0455300.1"/>
    <property type="molecule type" value="Genomic_DNA"/>
</dbReference>
<organism evidence="2 3">
    <name type="scientific">Dendrobium chrysotoxum</name>
    <name type="common">Orchid</name>
    <dbReference type="NCBI Taxonomy" id="161865"/>
    <lineage>
        <taxon>Eukaryota</taxon>
        <taxon>Viridiplantae</taxon>
        <taxon>Streptophyta</taxon>
        <taxon>Embryophyta</taxon>
        <taxon>Tracheophyta</taxon>
        <taxon>Spermatophyta</taxon>
        <taxon>Magnoliopsida</taxon>
        <taxon>Liliopsida</taxon>
        <taxon>Asparagales</taxon>
        <taxon>Orchidaceae</taxon>
        <taxon>Epidendroideae</taxon>
        <taxon>Malaxideae</taxon>
        <taxon>Dendrobiinae</taxon>
        <taxon>Dendrobium</taxon>
    </lineage>
</organism>